<name>A0A6C0DM67_9ZZZZ</name>
<dbReference type="InterPro" id="IPR036465">
    <property type="entry name" value="vWFA_dom_sf"/>
</dbReference>
<protein>
    <recommendedName>
        <fullName evidence="4">TROVE domain-containing protein</fullName>
    </recommendedName>
</protein>
<dbReference type="Pfam" id="PF25043">
    <property type="entry name" value="DUF7788"/>
    <property type="match status" value="1"/>
</dbReference>
<dbReference type="EMBL" id="MN739643">
    <property type="protein sequence ID" value="QHT17677.1"/>
    <property type="molecule type" value="Genomic_DNA"/>
</dbReference>
<sequence length="462" mass="53658">MDGLLTTTNNANLDLFTQLVRNMNIGTLHEYLQKSWDTDKLKTIAIIFNARDRLKGKKEKAISNRCLIWLKQIDNKIYKKNILSYINNYGCWNDLNFIINHTKNNNYEYWLFAEQLKKDKELLNNNENISLCAKWAINPNTNKTIRVARYLFDNITNYDVRYRKEYIIPLRKSLDLVETKLCNKDWSSINYSKIPAGALRRYKKTFIKNDNESYSAYLKDVAENKITMKLTGLLPHEIIKKYMDNNLVFDETLELQWDTLVNTYKNVAGIIPIVDVSGSMFSGSSTVKPIYVSIALGLLISSINTGFLHNKIITFSYSPVFLEVKGEKLHQKITDILKSPFGLNTDFLKVADLIINSNIEYKKLICFSDMQFNSAIHTTDVTTMHNEFINKFKNSNKEVPELIYWNLNGIYNNFPIDNNMENTSLISGFSEQLLNAILENENLNPDLLMNKILEPYYKNILI</sequence>
<evidence type="ECO:0008006" key="4">
    <source>
        <dbReference type="Google" id="ProtNLM"/>
    </source>
</evidence>
<proteinExistence type="predicted"/>
<evidence type="ECO:0000259" key="1">
    <source>
        <dbReference type="Pfam" id="PF11443"/>
    </source>
</evidence>
<feature type="domain" description="DUF2828" evidence="1">
    <location>
        <begin position="6"/>
        <end position="100"/>
    </location>
</feature>
<dbReference type="PANTHER" id="PTHR31373:SF27">
    <property type="entry name" value="TROVE DOMAIN-CONTAINING PROTEIN"/>
    <property type="match status" value="1"/>
</dbReference>
<feature type="domain" description="DUF7788" evidence="2">
    <location>
        <begin position="271"/>
        <end position="443"/>
    </location>
</feature>
<dbReference type="PIRSF" id="PIRSF015417">
    <property type="entry name" value="T31B5_30_vWA"/>
    <property type="match status" value="1"/>
</dbReference>
<accession>A0A6C0DM67</accession>
<dbReference type="Gene3D" id="3.40.50.410">
    <property type="entry name" value="von Willebrand factor, type A domain"/>
    <property type="match status" value="1"/>
</dbReference>
<organism evidence="3">
    <name type="scientific">viral metagenome</name>
    <dbReference type="NCBI Taxonomy" id="1070528"/>
    <lineage>
        <taxon>unclassified sequences</taxon>
        <taxon>metagenomes</taxon>
        <taxon>organismal metagenomes</taxon>
    </lineage>
</organism>
<dbReference type="Pfam" id="PF11443">
    <property type="entry name" value="DUF2828"/>
    <property type="match status" value="2"/>
</dbReference>
<reference evidence="3" key="1">
    <citation type="journal article" date="2020" name="Nature">
        <title>Giant virus diversity and host interactions through global metagenomics.</title>
        <authorList>
            <person name="Schulz F."/>
            <person name="Roux S."/>
            <person name="Paez-Espino D."/>
            <person name="Jungbluth S."/>
            <person name="Walsh D.A."/>
            <person name="Denef V.J."/>
            <person name="McMahon K.D."/>
            <person name="Konstantinidis K.T."/>
            <person name="Eloe-Fadrosh E.A."/>
            <person name="Kyrpides N.C."/>
            <person name="Woyke T."/>
        </authorList>
    </citation>
    <scope>NUCLEOTIDE SEQUENCE</scope>
    <source>
        <strain evidence="3">GVMAG-M-3300023174-30</strain>
    </source>
</reference>
<dbReference type="PANTHER" id="PTHR31373">
    <property type="entry name" value="OS06G0652100 PROTEIN"/>
    <property type="match status" value="1"/>
</dbReference>
<dbReference type="AlphaFoldDB" id="A0A6C0DM67"/>
<feature type="domain" description="DUF2828" evidence="1">
    <location>
        <begin position="111"/>
        <end position="266"/>
    </location>
</feature>
<dbReference type="SUPFAM" id="SSF53300">
    <property type="entry name" value="vWA-like"/>
    <property type="match status" value="1"/>
</dbReference>
<evidence type="ECO:0000313" key="3">
    <source>
        <dbReference type="EMBL" id="QHT17677.1"/>
    </source>
</evidence>
<dbReference type="InterPro" id="IPR058580">
    <property type="entry name" value="DUF2828"/>
</dbReference>
<dbReference type="InterPro" id="IPR011205">
    <property type="entry name" value="UCP015417_vWA"/>
</dbReference>
<evidence type="ECO:0000259" key="2">
    <source>
        <dbReference type="Pfam" id="PF25043"/>
    </source>
</evidence>
<dbReference type="InterPro" id="IPR056690">
    <property type="entry name" value="DUF7788"/>
</dbReference>